<reference evidence="1" key="1">
    <citation type="journal article" date="2017" name="Nature">
        <title>The sunflower genome provides insights into oil metabolism, flowering and Asterid evolution.</title>
        <authorList>
            <person name="Badouin H."/>
            <person name="Gouzy J."/>
            <person name="Grassa C.J."/>
            <person name="Murat F."/>
            <person name="Staton S.E."/>
            <person name="Cottret L."/>
            <person name="Lelandais-Briere C."/>
            <person name="Owens G.L."/>
            <person name="Carrere S."/>
            <person name="Mayjonade B."/>
            <person name="Legrand L."/>
            <person name="Gill N."/>
            <person name="Kane N.C."/>
            <person name="Bowers J.E."/>
            <person name="Hubner S."/>
            <person name="Bellec A."/>
            <person name="Berard A."/>
            <person name="Berges H."/>
            <person name="Blanchet N."/>
            <person name="Boniface M.C."/>
            <person name="Brunel D."/>
            <person name="Catrice O."/>
            <person name="Chaidir N."/>
            <person name="Claudel C."/>
            <person name="Donnadieu C."/>
            <person name="Faraut T."/>
            <person name="Fievet G."/>
            <person name="Helmstetter N."/>
            <person name="King M."/>
            <person name="Knapp S.J."/>
            <person name="Lai Z."/>
            <person name="Le Paslier M.C."/>
            <person name="Lippi Y."/>
            <person name="Lorenzon L."/>
            <person name="Mandel J.R."/>
            <person name="Marage G."/>
            <person name="Marchand G."/>
            <person name="Marquand E."/>
            <person name="Bret-Mestries E."/>
            <person name="Morien E."/>
            <person name="Nambeesan S."/>
            <person name="Nguyen T."/>
            <person name="Pegot-Espagnet P."/>
            <person name="Pouilly N."/>
            <person name="Raftis F."/>
            <person name="Sallet E."/>
            <person name="Schiex T."/>
            <person name="Thomas J."/>
            <person name="Vandecasteele C."/>
            <person name="Vares D."/>
            <person name="Vear F."/>
            <person name="Vautrin S."/>
            <person name="Crespi M."/>
            <person name="Mangin B."/>
            <person name="Burke J.M."/>
            <person name="Salse J."/>
            <person name="Munos S."/>
            <person name="Vincourt P."/>
            <person name="Rieseberg L.H."/>
            <person name="Langlade N.B."/>
        </authorList>
    </citation>
    <scope>NUCLEOTIDE SEQUENCE</scope>
    <source>
        <tissue evidence="1">Leaves</tissue>
    </source>
</reference>
<organism evidence="1 2">
    <name type="scientific">Helianthus annuus</name>
    <name type="common">Common sunflower</name>
    <dbReference type="NCBI Taxonomy" id="4232"/>
    <lineage>
        <taxon>Eukaryota</taxon>
        <taxon>Viridiplantae</taxon>
        <taxon>Streptophyta</taxon>
        <taxon>Embryophyta</taxon>
        <taxon>Tracheophyta</taxon>
        <taxon>Spermatophyta</taxon>
        <taxon>Magnoliopsida</taxon>
        <taxon>eudicotyledons</taxon>
        <taxon>Gunneridae</taxon>
        <taxon>Pentapetalae</taxon>
        <taxon>asterids</taxon>
        <taxon>campanulids</taxon>
        <taxon>Asterales</taxon>
        <taxon>Asteraceae</taxon>
        <taxon>Asteroideae</taxon>
        <taxon>Heliantheae alliance</taxon>
        <taxon>Heliantheae</taxon>
        <taxon>Helianthus</taxon>
    </lineage>
</organism>
<name>A0A9K3HKA8_HELAN</name>
<proteinExistence type="predicted"/>
<sequence>MVAKFSVGVPREDPSAITTQEFDGSVGGRFGRVERRPHHLKGFDVLKLFASSSLSMAQLASYL</sequence>
<protein>
    <submittedName>
        <fullName evidence="1">Uncharacterized protein</fullName>
    </submittedName>
</protein>
<gene>
    <name evidence="1" type="ORF">HanXRQr2_Chr12g0564101</name>
</gene>
<comment type="caution">
    <text evidence="1">The sequence shown here is derived from an EMBL/GenBank/DDBJ whole genome shotgun (WGS) entry which is preliminary data.</text>
</comment>
<dbReference type="AlphaFoldDB" id="A0A9K3HKA8"/>
<dbReference type="Proteomes" id="UP000215914">
    <property type="component" value="Unassembled WGS sequence"/>
</dbReference>
<dbReference type="Gramene" id="mRNA:HanXRQr2_Chr12g0564101">
    <property type="protein sequence ID" value="CDS:HanXRQr2_Chr12g0564101.1"/>
    <property type="gene ID" value="HanXRQr2_Chr12g0564101"/>
</dbReference>
<accession>A0A9K3HKA8</accession>
<dbReference type="EMBL" id="MNCJ02000327">
    <property type="protein sequence ID" value="KAF5779831.1"/>
    <property type="molecule type" value="Genomic_DNA"/>
</dbReference>
<evidence type="ECO:0000313" key="2">
    <source>
        <dbReference type="Proteomes" id="UP000215914"/>
    </source>
</evidence>
<evidence type="ECO:0000313" key="1">
    <source>
        <dbReference type="EMBL" id="KAF5779831.1"/>
    </source>
</evidence>
<reference evidence="1" key="2">
    <citation type="submission" date="2020-06" db="EMBL/GenBank/DDBJ databases">
        <title>Helianthus annuus Genome sequencing and assembly Release 2.</title>
        <authorList>
            <person name="Gouzy J."/>
            <person name="Langlade N."/>
            <person name="Munos S."/>
        </authorList>
    </citation>
    <scope>NUCLEOTIDE SEQUENCE</scope>
    <source>
        <tissue evidence="1">Leaves</tissue>
    </source>
</reference>
<keyword evidence="2" id="KW-1185">Reference proteome</keyword>